<dbReference type="EMBL" id="UINC01001297">
    <property type="protein sequence ID" value="SUZ76942.1"/>
    <property type="molecule type" value="Genomic_DNA"/>
</dbReference>
<dbReference type="Pfam" id="PF01075">
    <property type="entry name" value="Glyco_transf_9"/>
    <property type="match status" value="1"/>
</dbReference>
<proteinExistence type="predicted"/>
<evidence type="ECO:0000256" key="1">
    <source>
        <dbReference type="ARBA" id="ARBA00022676"/>
    </source>
</evidence>
<dbReference type="InterPro" id="IPR002201">
    <property type="entry name" value="Glyco_trans_9"/>
</dbReference>
<dbReference type="InterPro" id="IPR051199">
    <property type="entry name" value="LPS_LOS_Heptosyltrfase"/>
</dbReference>
<dbReference type="PANTHER" id="PTHR30160">
    <property type="entry name" value="TETRAACYLDISACCHARIDE 4'-KINASE-RELATED"/>
    <property type="match status" value="1"/>
</dbReference>
<sequence>MSKNSSANSLKRFLLIRTDRIGDTILTLPAVTALRSQYQDAFIAFLAQPYTVPLIEQYVGIDISLSYEPHGRHKGWQGLSKLSHELQELNFDAALLFYPRVKLAFAIAKAGIPVRIGTGYRWYSFLLTERIFEHRKDCQKHEAEYNFSLLESLLPDKNPQPQYKFKQWLPEPWWEDFRTVLNSKDYVIVHPGYGASAPNLNNEQYRLIIRLLLEKTDWTVLLTGIAGEENLVHEIAADFPEERVKRVVGRFSLAEFFSVVRNASLLISSSTGPLHMANAADTPLLGFFCPAKPHTPDRWGPYDQQQWVVTPDLDWPEICELKNCPHGGCLHHLSDVEITEALCTQRLNNL</sequence>
<dbReference type="PANTHER" id="PTHR30160:SF15">
    <property type="entry name" value="GLYCOSYLTRANSFERASE HI_0523-RELATED"/>
    <property type="match status" value="1"/>
</dbReference>
<dbReference type="CDD" id="cd03789">
    <property type="entry name" value="GT9_LPS_heptosyltransferase"/>
    <property type="match status" value="1"/>
</dbReference>
<protein>
    <submittedName>
        <fullName evidence="3">Uncharacterized protein</fullName>
    </submittedName>
</protein>
<evidence type="ECO:0000313" key="3">
    <source>
        <dbReference type="EMBL" id="SUZ76942.1"/>
    </source>
</evidence>
<dbReference type="GO" id="GO:0005829">
    <property type="term" value="C:cytosol"/>
    <property type="evidence" value="ECO:0007669"/>
    <property type="project" value="TreeGrafter"/>
</dbReference>
<dbReference type="SUPFAM" id="SSF53756">
    <property type="entry name" value="UDP-Glycosyltransferase/glycogen phosphorylase"/>
    <property type="match status" value="1"/>
</dbReference>
<dbReference type="Gene3D" id="3.40.50.2000">
    <property type="entry name" value="Glycogen Phosphorylase B"/>
    <property type="match status" value="2"/>
</dbReference>
<dbReference type="GO" id="GO:0008713">
    <property type="term" value="F:ADP-heptose-lipopolysaccharide heptosyltransferase activity"/>
    <property type="evidence" value="ECO:0007669"/>
    <property type="project" value="TreeGrafter"/>
</dbReference>
<gene>
    <name evidence="3" type="ORF">METZ01_LOCUS29796</name>
</gene>
<dbReference type="GO" id="GO:0009244">
    <property type="term" value="P:lipopolysaccharide core region biosynthetic process"/>
    <property type="evidence" value="ECO:0007669"/>
    <property type="project" value="TreeGrafter"/>
</dbReference>
<evidence type="ECO:0000256" key="2">
    <source>
        <dbReference type="ARBA" id="ARBA00022679"/>
    </source>
</evidence>
<dbReference type="AlphaFoldDB" id="A0A381QC80"/>
<organism evidence="3">
    <name type="scientific">marine metagenome</name>
    <dbReference type="NCBI Taxonomy" id="408172"/>
    <lineage>
        <taxon>unclassified sequences</taxon>
        <taxon>metagenomes</taxon>
        <taxon>ecological metagenomes</taxon>
    </lineage>
</organism>
<keyword evidence="1" id="KW-0328">Glycosyltransferase</keyword>
<accession>A0A381QC80</accession>
<reference evidence="3" key="1">
    <citation type="submission" date="2018-05" db="EMBL/GenBank/DDBJ databases">
        <authorList>
            <person name="Lanie J.A."/>
            <person name="Ng W.-L."/>
            <person name="Kazmierczak K.M."/>
            <person name="Andrzejewski T.M."/>
            <person name="Davidsen T.M."/>
            <person name="Wayne K.J."/>
            <person name="Tettelin H."/>
            <person name="Glass J.I."/>
            <person name="Rusch D."/>
            <person name="Podicherti R."/>
            <person name="Tsui H.-C.T."/>
            <person name="Winkler M.E."/>
        </authorList>
    </citation>
    <scope>NUCLEOTIDE SEQUENCE</scope>
</reference>
<name>A0A381QC80_9ZZZZ</name>
<keyword evidence="2" id="KW-0808">Transferase</keyword>